<reference evidence="1" key="1">
    <citation type="submission" date="2014-11" db="EMBL/GenBank/DDBJ databases">
        <authorList>
            <person name="Amaro Gonzalez C."/>
        </authorList>
    </citation>
    <scope>NUCLEOTIDE SEQUENCE</scope>
</reference>
<organism evidence="1">
    <name type="scientific">Anguilla anguilla</name>
    <name type="common">European freshwater eel</name>
    <name type="synonym">Muraena anguilla</name>
    <dbReference type="NCBI Taxonomy" id="7936"/>
    <lineage>
        <taxon>Eukaryota</taxon>
        <taxon>Metazoa</taxon>
        <taxon>Chordata</taxon>
        <taxon>Craniata</taxon>
        <taxon>Vertebrata</taxon>
        <taxon>Euteleostomi</taxon>
        <taxon>Actinopterygii</taxon>
        <taxon>Neopterygii</taxon>
        <taxon>Teleostei</taxon>
        <taxon>Anguilliformes</taxon>
        <taxon>Anguillidae</taxon>
        <taxon>Anguilla</taxon>
    </lineage>
</organism>
<sequence length="51" mass="5495">MSSFSAPCCPTQDALRISSAQCELMWGGFQSELLISPAREVANPSLWAPPL</sequence>
<evidence type="ECO:0000313" key="1">
    <source>
        <dbReference type="EMBL" id="JAH11871.1"/>
    </source>
</evidence>
<proteinExistence type="predicted"/>
<protein>
    <submittedName>
        <fullName evidence="1">Uncharacterized protein</fullName>
    </submittedName>
</protein>
<reference evidence="1" key="2">
    <citation type="journal article" date="2015" name="Fish Shellfish Immunol.">
        <title>Early steps in the European eel (Anguilla anguilla)-Vibrio vulnificus interaction in the gills: Role of the RtxA13 toxin.</title>
        <authorList>
            <person name="Callol A."/>
            <person name="Pajuelo D."/>
            <person name="Ebbesson L."/>
            <person name="Teles M."/>
            <person name="MacKenzie S."/>
            <person name="Amaro C."/>
        </authorList>
    </citation>
    <scope>NUCLEOTIDE SEQUENCE</scope>
</reference>
<dbReference type="EMBL" id="GBXM01096706">
    <property type="protein sequence ID" value="JAH11871.1"/>
    <property type="molecule type" value="Transcribed_RNA"/>
</dbReference>
<accession>A0A0E9Q4R3</accession>
<name>A0A0E9Q4R3_ANGAN</name>
<dbReference type="AlphaFoldDB" id="A0A0E9Q4R3"/>